<dbReference type="Gene3D" id="3.40.50.720">
    <property type="entry name" value="NAD(P)-binding Rossmann-like Domain"/>
    <property type="match status" value="1"/>
</dbReference>
<dbReference type="Proteomes" id="UP000194946">
    <property type="component" value="Unassembled WGS sequence"/>
</dbReference>
<dbReference type="GO" id="GO:0051287">
    <property type="term" value="F:NAD binding"/>
    <property type="evidence" value="ECO:0007669"/>
    <property type="project" value="InterPro"/>
</dbReference>
<dbReference type="GO" id="GO:0005737">
    <property type="term" value="C:cytoplasm"/>
    <property type="evidence" value="ECO:0007669"/>
    <property type="project" value="UniProtKB-SubCell"/>
</dbReference>
<keyword evidence="1 6" id="KW-0963">Cytoplasm</keyword>
<dbReference type="InterPro" id="IPR010136">
    <property type="entry name" value="AGPR_type-2"/>
</dbReference>
<dbReference type="PANTHER" id="PTHR32338">
    <property type="entry name" value="N-ACETYL-GAMMA-GLUTAMYL-PHOSPHATE REDUCTASE, CHLOROPLASTIC-RELATED-RELATED"/>
    <property type="match status" value="1"/>
</dbReference>
<keyword evidence="9" id="KW-1185">Reference proteome</keyword>
<dbReference type="EMBL" id="JOPB01000006">
    <property type="protein sequence ID" value="OUI78493.1"/>
    <property type="molecule type" value="Genomic_DNA"/>
</dbReference>
<accession>A0A251ZV03</accession>
<evidence type="ECO:0000256" key="1">
    <source>
        <dbReference type="ARBA" id="ARBA00022490"/>
    </source>
</evidence>
<dbReference type="CDD" id="cd23935">
    <property type="entry name" value="AGPR_2_C"/>
    <property type="match status" value="1"/>
</dbReference>
<protein>
    <recommendedName>
        <fullName evidence="6">N-acetyl-gamma-glutamyl-phosphate reductase</fullName>
        <shortName evidence="6">AGPR</shortName>
        <ecNumber evidence="6">1.2.1.38</ecNumber>
    </recommendedName>
    <alternativeName>
        <fullName evidence="6">N-acetyl-glutamate semialdehyde dehydrogenase</fullName>
        <shortName evidence="6">NAGSA dehydrogenase</shortName>
    </alternativeName>
</protein>
<feature type="domain" description="Semialdehyde dehydrogenase NAD-binding" evidence="7">
    <location>
        <begin position="6"/>
        <end position="109"/>
    </location>
</feature>
<gene>
    <name evidence="6" type="primary">argC</name>
    <name evidence="8" type="ORF">HK18_08225</name>
</gene>
<dbReference type="Pfam" id="PF22698">
    <property type="entry name" value="Semialdhyde_dhC_1"/>
    <property type="match status" value="1"/>
</dbReference>
<comment type="pathway">
    <text evidence="6">Amino-acid biosynthesis; L-arginine biosynthesis; N(2)-acetyl-L-ornithine from L-glutamate: step 3/4.</text>
</comment>
<comment type="subcellular location">
    <subcellularLocation>
        <location evidence="6">Cytoplasm</location>
    </subcellularLocation>
</comment>
<dbReference type="Pfam" id="PF01118">
    <property type="entry name" value="Semialdhyde_dh"/>
    <property type="match status" value="1"/>
</dbReference>
<dbReference type="AlphaFoldDB" id="A0A251ZV03"/>
<dbReference type="SUPFAM" id="SSF51735">
    <property type="entry name" value="NAD(P)-binding Rossmann-fold domains"/>
    <property type="match status" value="1"/>
</dbReference>
<organism evidence="8 9">
    <name type="scientific">Commensalibacter intestini</name>
    <dbReference type="NCBI Taxonomy" id="479936"/>
    <lineage>
        <taxon>Bacteria</taxon>
        <taxon>Pseudomonadati</taxon>
        <taxon>Pseudomonadota</taxon>
        <taxon>Alphaproteobacteria</taxon>
        <taxon>Acetobacterales</taxon>
        <taxon>Acetobacteraceae</taxon>
    </lineage>
</organism>
<dbReference type="SMART" id="SM00859">
    <property type="entry name" value="Semialdhyde_dh"/>
    <property type="match status" value="1"/>
</dbReference>
<dbReference type="GO" id="GO:0006526">
    <property type="term" value="P:L-arginine biosynthetic process"/>
    <property type="evidence" value="ECO:0007669"/>
    <property type="project" value="UniProtKB-UniRule"/>
</dbReference>
<evidence type="ECO:0000313" key="8">
    <source>
        <dbReference type="EMBL" id="OUI78493.1"/>
    </source>
</evidence>
<keyword evidence="3 6" id="KW-0028">Amino-acid biosynthesis</keyword>
<evidence type="ECO:0000313" key="9">
    <source>
        <dbReference type="Proteomes" id="UP000194946"/>
    </source>
</evidence>
<dbReference type="HAMAP" id="MF_01110">
    <property type="entry name" value="ArgC_type2"/>
    <property type="match status" value="1"/>
</dbReference>
<dbReference type="SUPFAM" id="SSF55347">
    <property type="entry name" value="Glyceraldehyde-3-phosphate dehydrogenase-like, C-terminal domain"/>
    <property type="match status" value="1"/>
</dbReference>
<dbReference type="InterPro" id="IPR058924">
    <property type="entry name" value="AGPR_dimerisation_dom"/>
</dbReference>
<reference evidence="9" key="1">
    <citation type="submission" date="2014-06" db="EMBL/GenBank/DDBJ databases">
        <authorList>
            <person name="Winans N.J."/>
            <person name="Newell P.D."/>
            <person name="Douglas A.E."/>
        </authorList>
    </citation>
    <scope>NUCLEOTIDE SEQUENCE [LARGE SCALE GENOMIC DNA]</scope>
    <source>
        <strain evidence="9">DmL_052</strain>
    </source>
</reference>
<evidence type="ECO:0000256" key="2">
    <source>
        <dbReference type="ARBA" id="ARBA00022571"/>
    </source>
</evidence>
<evidence type="ECO:0000259" key="7">
    <source>
        <dbReference type="SMART" id="SM00859"/>
    </source>
</evidence>
<comment type="catalytic activity">
    <reaction evidence="6">
        <text>N-acetyl-L-glutamate 5-semialdehyde + phosphate + NADP(+) = N-acetyl-L-glutamyl 5-phosphate + NADPH + H(+)</text>
        <dbReference type="Rhea" id="RHEA:21588"/>
        <dbReference type="ChEBI" id="CHEBI:15378"/>
        <dbReference type="ChEBI" id="CHEBI:29123"/>
        <dbReference type="ChEBI" id="CHEBI:43474"/>
        <dbReference type="ChEBI" id="CHEBI:57783"/>
        <dbReference type="ChEBI" id="CHEBI:57936"/>
        <dbReference type="ChEBI" id="CHEBI:58349"/>
        <dbReference type="EC" id="1.2.1.38"/>
    </reaction>
</comment>
<dbReference type="GO" id="GO:0003942">
    <property type="term" value="F:N-acetyl-gamma-glutamyl-phosphate reductase activity"/>
    <property type="evidence" value="ECO:0007669"/>
    <property type="project" value="UniProtKB-UniRule"/>
</dbReference>
<keyword evidence="2 6" id="KW-0055">Arginine biosynthesis</keyword>
<proteinExistence type="inferred from homology"/>
<comment type="similarity">
    <text evidence="6">Belongs to the NAGSA dehydrogenase family. Type 2 subfamily.</text>
</comment>
<comment type="caution">
    <text evidence="8">The sequence shown here is derived from an EMBL/GenBank/DDBJ whole genome shotgun (WGS) entry which is preliminary data.</text>
</comment>
<evidence type="ECO:0000256" key="3">
    <source>
        <dbReference type="ARBA" id="ARBA00022605"/>
    </source>
</evidence>
<feature type="active site" evidence="6">
    <location>
        <position position="120"/>
    </location>
</feature>
<dbReference type="NCBIfam" id="TIGR01851">
    <property type="entry name" value="argC_other"/>
    <property type="match status" value="1"/>
</dbReference>
<evidence type="ECO:0000256" key="4">
    <source>
        <dbReference type="ARBA" id="ARBA00022857"/>
    </source>
</evidence>
<dbReference type="PANTHER" id="PTHR32338:SF10">
    <property type="entry name" value="N-ACETYL-GAMMA-GLUTAMYL-PHOSPHATE REDUCTASE, CHLOROPLASTIC-RELATED"/>
    <property type="match status" value="1"/>
</dbReference>
<dbReference type="UniPathway" id="UPA00068">
    <property type="reaction ID" value="UER00108"/>
</dbReference>
<name>A0A251ZV03_9PROT</name>
<keyword evidence="5 6" id="KW-0560">Oxidoreductase</keyword>
<dbReference type="EC" id="1.2.1.38" evidence="6"/>
<dbReference type="RefSeq" id="WP_086632232.1">
    <property type="nucleotide sequence ID" value="NZ_JOPB01000006.1"/>
</dbReference>
<keyword evidence="4 6" id="KW-0521">NADP</keyword>
<evidence type="ECO:0000256" key="5">
    <source>
        <dbReference type="ARBA" id="ARBA00023002"/>
    </source>
</evidence>
<dbReference type="InterPro" id="IPR000534">
    <property type="entry name" value="Semialdehyde_DH_NAD-bd"/>
</dbReference>
<dbReference type="InterPro" id="IPR050085">
    <property type="entry name" value="AGPR"/>
</dbReference>
<dbReference type="InterPro" id="IPR036291">
    <property type="entry name" value="NAD(P)-bd_dom_sf"/>
</dbReference>
<sequence length="305" mass="33096">MSQMPKIFIDGEYGTTGLGIRQRLDTLPVQVCSIPVEQRHDMKVRLDMMGQVDLVVLCLPDDASRESVAAIQSLSGHQPKILDASTAFRTNPAWVYGFAELDPGQAEKIKKAPLVANPGCYSSGAIALLHPLVQAGIMDQNYPVTINAISGYSGGGKQMIASYEVEKNAPPFMLYGLSLEHKHLPEIVYYAGLSREPIFVPSVGNFAQGMIVSIPLHLDTLSKQASVNDIKQCLKQHYANAEMVAFVDEEAAKLSGDKLALTDQMELRLHTNARQDMVVLTATFDNLGKGASGAAIQNIRLMLGV</sequence>
<evidence type="ECO:0000256" key="6">
    <source>
        <dbReference type="HAMAP-Rule" id="MF_01110"/>
    </source>
</evidence>
<comment type="function">
    <text evidence="6">Catalyzes the NADPH-dependent reduction of N-acetyl-5-glutamyl phosphate to yield N-acetyl-L-glutamate 5-semialdehyde.</text>
</comment>
<dbReference type="Gene3D" id="3.30.360.10">
    <property type="entry name" value="Dihydrodipicolinate Reductase, domain 2"/>
    <property type="match status" value="1"/>
</dbReference>